<feature type="region of interest" description="Disordered" evidence="1">
    <location>
        <begin position="69"/>
        <end position="110"/>
    </location>
</feature>
<sequence length="110" mass="12065">MARSALRERTRFARDFLTWATVATVKLSLSPGHANTPQSTDNALYGTRLKIRLAQRLLLFLSTKAGRGNLSQYRLPGHSDSAGEDAGREVSWEKNVEPLAPNSSVMPLLG</sequence>
<evidence type="ECO:0000256" key="1">
    <source>
        <dbReference type="SAM" id="MobiDB-lite"/>
    </source>
</evidence>
<name>E6PEQ4_9ZZZZ</name>
<comment type="caution">
    <text evidence="2">The sequence shown here is derived from an EMBL/GenBank/DDBJ whole genome shotgun (WGS) entry which is preliminary data.</text>
</comment>
<evidence type="ECO:0000313" key="2">
    <source>
        <dbReference type="EMBL" id="CBH74940.1"/>
    </source>
</evidence>
<accession>E6PEQ4</accession>
<reference evidence="2" key="1">
    <citation type="submission" date="2009-10" db="EMBL/GenBank/DDBJ databases">
        <title>Diversity of trophic interactions inside an arsenic-rich microbial ecosystem.</title>
        <authorList>
            <person name="Bertin P.N."/>
            <person name="Heinrich-Salmeron A."/>
            <person name="Pelletier E."/>
            <person name="Goulhen-Chollet F."/>
            <person name="Arsene-Ploetze F."/>
            <person name="Gallien S."/>
            <person name="Calteau A."/>
            <person name="Vallenet D."/>
            <person name="Casiot C."/>
            <person name="Chane-Woon-Ming B."/>
            <person name="Giloteaux L."/>
            <person name="Barakat M."/>
            <person name="Bonnefoy V."/>
            <person name="Bruneel O."/>
            <person name="Chandler M."/>
            <person name="Cleiss J."/>
            <person name="Duran R."/>
            <person name="Elbaz-Poulichet F."/>
            <person name="Fonknechten N."/>
            <person name="Lauga B."/>
            <person name="Mornico D."/>
            <person name="Ortet P."/>
            <person name="Schaeffer C."/>
            <person name="Siguier P."/>
            <person name="Alexander Thil Smith A."/>
            <person name="Van Dorsselaer A."/>
            <person name="Weissenbach J."/>
            <person name="Medigue C."/>
            <person name="Le Paslier D."/>
        </authorList>
    </citation>
    <scope>NUCLEOTIDE SEQUENCE</scope>
</reference>
<feature type="compositionally biased region" description="Polar residues" evidence="1">
    <location>
        <begin position="101"/>
        <end position="110"/>
    </location>
</feature>
<proteinExistence type="predicted"/>
<dbReference type="AlphaFoldDB" id="E6PEQ4"/>
<protein>
    <submittedName>
        <fullName evidence="2">Uncharacterized protein</fullName>
    </submittedName>
</protein>
<dbReference type="EMBL" id="CABL01000005">
    <property type="protein sequence ID" value="CBH74940.1"/>
    <property type="molecule type" value="Genomic_DNA"/>
</dbReference>
<gene>
    <name evidence="2" type="ORF">CARN1_0115</name>
</gene>
<feature type="compositionally biased region" description="Basic and acidic residues" evidence="1">
    <location>
        <begin position="85"/>
        <end position="96"/>
    </location>
</feature>
<organism evidence="2">
    <name type="scientific">mine drainage metagenome</name>
    <dbReference type="NCBI Taxonomy" id="410659"/>
    <lineage>
        <taxon>unclassified sequences</taxon>
        <taxon>metagenomes</taxon>
        <taxon>ecological metagenomes</taxon>
    </lineage>
</organism>